<keyword evidence="2" id="KW-0812">Transmembrane</keyword>
<evidence type="ECO:0000313" key="5">
    <source>
        <dbReference type="Proteomes" id="UP001596099"/>
    </source>
</evidence>
<keyword evidence="5" id="KW-1185">Reference proteome</keyword>
<feature type="region of interest" description="Disordered" evidence="1">
    <location>
        <begin position="311"/>
        <end position="343"/>
    </location>
</feature>
<dbReference type="PANTHER" id="PTHR33608">
    <property type="entry name" value="BLL2464 PROTEIN"/>
    <property type="match status" value="1"/>
</dbReference>
<proteinExistence type="predicted"/>
<dbReference type="Proteomes" id="UP001596099">
    <property type="component" value="Unassembled WGS sequence"/>
</dbReference>
<gene>
    <name evidence="4" type="ORF">ACFPYI_18860</name>
</gene>
<dbReference type="Pfam" id="PF01882">
    <property type="entry name" value="DUF58"/>
    <property type="match status" value="1"/>
</dbReference>
<feature type="compositionally biased region" description="Low complexity" evidence="1">
    <location>
        <begin position="311"/>
        <end position="321"/>
    </location>
</feature>
<organism evidence="4 5">
    <name type="scientific">Halomarina salina</name>
    <dbReference type="NCBI Taxonomy" id="1872699"/>
    <lineage>
        <taxon>Archaea</taxon>
        <taxon>Methanobacteriati</taxon>
        <taxon>Methanobacteriota</taxon>
        <taxon>Stenosarchaea group</taxon>
        <taxon>Halobacteria</taxon>
        <taxon>Halobacteriales</taxon>
        <taxon>Natronomonadaceae</taxon>
        <taxon>Halomarina</taxon>
    </lineage>
</organism>
<comment type="caution">
    <text evidence="4">The sequence shown here is derived from an EMBL/GenBank/DDBJ whole genome shotgun (WGS) entry which is preliminary data.</text>
</comment>
<keyword evidence="2" id="KW-0472">Membrane</keyword>
<dbReference type="RefSeq" id="WP_247417893.1">
    <property type="nucleotide sequence ID" value="NZ_JALLGW010000001.1"/>
</dbReference>
<dbReference type="InterPro" id="IPR002881">
    <property type="entry name" value="DUF58"/>
</dbReference>
<sequence>MHLTRRGWATIGLVGGLAAFAVILRSWLLFAGTALLGAWLLARAVLFVTALSTFDDALTVRQSIPSAVRPDTETPVTLSATIERPTALTSSITLQPPVVAETPSQGQQRIELSDTHRDAATTVTVRLSVAGVATFDCPHIVVTDGDLFWESITRGERRRIQVQPRVPDDIHIGQGGQEIASGYGEHEAIRPSGGGVEPESIREYVPTDSVRQIDWKATARTQTTQVREYQAETDRDSMLLVDHRGSTVVGQPGETAQEFIREVALAIVEKADTVDDPVGCFTVGDAGITGRFPVSASESGYNRIRRHLTTLTPTEPTALDDTALDSSQERRSPAAARRAATTLSASTTNSDQFAQLLAPYFEASERYVERIGQDPLFAAARRAAKSVTHTVIFTTDSNRSEIRETVKLARQADSLVTVFLAPRTLFESGGLADLGSAYDSYLEFEEFRRSLAGLDRVEAYEIAPGARLAAVLDSRRSRRGRTA</sequence>
<evidence type="ECO:0000313" key="4">
    <source>
        <dbReference type="EMBL" id="MFC5973395.1"/>
    </source>
</evidence>
<name>A0ABD5RT98_9EURY</name>
<feature type="domain" description="DUF58" evidence="3">
    <location>
        <begin position="201"/>
        <end position="341"/>
    </location>
</feature>
<dbReference type="PANTHER" id="PTHR33608:SF6">
    <property type="entry name" value="BLL2464 PROTEIN"/>
    <property type="match status" value="1"/>
</dbReference>
<reference evidence="4 5" key="1">
    <citation type="journal article" date="2019" name="Int. J. Syst. Evol. Microbiol.">
        <title>The Global Catalogue of Microorganisms (GCM) 10K type strain sequencing project: providing services to taxonomists for standard genome sequencing and annotation.</title>
        <authorList>
            <consortium name="The Broad Institute Genomics Platform"/>
            <consortium name="The Broad Institute Genome Sequencing Center for Infectious Disease"/>
            <person name="Wu L."/>
            <person name="Ma J."/>
        </authorList>
    </citation>
    <scope>NUCLEOTIDE SEQUENCE [LARGE SCALE GENOMIC DNA]</scope>
    <source>
        <strain evidence="4 5">CGMCC 1.12543</strain>
    </source>
</reference>
<accession>A0ABD5RT98</accession>
<dbReference type="EMBL" id="JBHSQH010000001">
    <property type="protein sequence ID" value="MFC5973395.1"/>
    <property type="molecule type" value="Genomic_DNA"/>
</dbReference>
<evidence type="ECO:0000256" key="2">
    <source>
        <dbReference type="SAM" id="Phobius"/>
    </source>
</evidence>
<protein>
    <submittedName>
        <fullName evidence="4">DUF58 domain-containing protein</fullName>
    </submittedName>
</protein>
<evidence type="ECO:0000256" key="1">
    <source>
        <dbReference type="SAM" id="MobiDB-lite"/>
    </source>
</evidence>
<evidence type="ECO:0000259" key="3">
    <source>
        <dbReference type="Pfam" id="PF01882"/>
    </source>
</evidence>
<feature type="compositionally biased region" description="Low complexity" evidence="1">
    <location>
        <begin position="333"/>
        <end position="343"/>
    </location>
</feature>
<feature type="transmembrane region" description="Helical" evidence="2">
    <location>
        <begin position="7"/>
        <end position="28"/>
    </location>
</feature>
<keyword evidence="2" id="KW-1133">Transmembrane helix</keyword>
<dbReference type="AlphaFoldDB" id="A0ABD5RT98"/>